<dbReference type="AlphaFoldDB" id="A0A974CE44"/>
<dbReference type="Proteomes" id="UP000694892">
    <property type="component" value="Chromosome 7S"/>
</dbReference>
<protein>
    <submittedName>
        <fullName evidence="2">Uncharacterized protein</fullName>
    </submittedName>
</protein>
<feature type="transmembrane region" description="Helical" evidence="1">
    <location>
        <begin position="49"/>
        <end position="71"/>
    </location>
</feature>
<feature type="transmembrane region" description="Helical" evidence="1">
    <location>
        <begin position="6"/>
        <end position="28"/>
    </location>
</feature>
<proteinExistence type="predicted"/>
<evidence type="ECO:0000256" key="1">
    <source>
        <dbReference type="SAM" id="Phobius"/>
    </source>
</evidence>
<organism evidence="2 3">
    <name type="scientific">Xenopus laevis</name>
    <name type="common">African clawed frog</name>
    <dbReference type="NCBI Taxonomy" id="8355"/>
    <lineage>
        <taxon>Eukaryota</taxon>
        <taxon>Metazoa</taxon>
        <taxon>Chordata</taxon>
        <taxon>Craniata</taxon>
        <taxon>Vertebrata</taxon>
        <taxon>Euteleostomi</taxon>
        <taxon>Amphibia</taxon>
        <taxon>Batrachia</taxon>
        <taxon>Anura</taxon>
        <taxon>Pipoidea</taxon>
        <taxon>Pipidae</taxon>
        <taxon>Xenopodinae</taxon>
        <taxon>Xenopus</taxon>
        <taxon>Xenopus</taxon>
    </lineage>
</organism>
<evidence type="ECO:0000313" key="3">
    <source>
        <dbReference type="Proteomes" id="UP000694892"/>
    </source>
</evidence>
<keyword evidence="1" id="KW-1133">Transmembrane helix</keyword>
<keyword evidence="1" id="KW-0472">Membrane</keyword>
<accession>A0A974CE44</accession>
<dbReference type="EMBL" id="CM004479">
    <property type="protein sequence ID" value="OCT70935.1"/>
    <property type="molecule type" value="Genomic_DNA"/>
</dbReference>
<keyword evidence="1" id="KW-0812">Transmembrane</keyword>
<name>A0A974CE44_XENLA</name>
<gene>
    <name evidence="2" type="ORF">XELAEV_18037849mg</name>
</gene>
<reference evidence="3" key="1">
    <citation type="journal article" date="2016" name="Nature">
        <title>Genome evolution in the allotetraploid frog Xenopus laevis.</title>
        <authorList>
            <person name="Session A.M."/>
            <person name="Uno Y."/>
            <person name="Kwon T."/>
            <person name="Chapman J.A."/>
            <person name="Toyoda A."/>
            <person name="Takahashi S."/>
            <person name="Fukui A."/>
            <person name="Hikosaka A."/>
            <person name="Suzuki A."/>
            <person name="Kondo M."/>
            <person name="van Heeringen S.J."/>
            <person name="Quigley I."/>
            <person name="Heinz S."/>
            <person name="Ogino H."/>
            <person name="Ochi H."/>
            <person name="Hellsten U."/>
            <person name="Lyons J.B."/>
            <person name="Simakov O."/>
            <person name="Putnam N."/>
            <person name="Stites J."/>
            <person name="Kuroki Y."/>
            <person name="Tanaka T."/>
            <person name="Michiue T."/>
            <person name="Watanabe M."/>
            <person name="Bogdanovic O."/>
            <person name="Lister R."/>
            <person name="Georgiou G."/>
            <person name="Paranjpe S.S."/>
            <person name="van Kruijsbergen I."/>
            <person name="Shu S."/>
            <person name="Carlson J."/>
            <person name="Kinoshita T."/>
            <person name="Ohta Y."/>
            <person name="Mawaribuchi S."/>
            <person name="Jenkins J."/>
            <person name="Grimwood J."/>
            <person name="Schmutz J."/>
            <person name="Mitros T."/>
            <person name="Mozaffari S.V."/>
            <person name="Suzuki Y."/>
            <person name="Haramoto Y."/>
            <person name="Yamamoto T.S."/>
            <person name="Takagi C."/>
            <person name="Heald R."/>
            <person name="Miller K."/>
            <person name="Haudenschild C."/>
            <person name="Kitzman J."/>
            <person name="Nakayama T."/>
            <person name="Izutsu Y."/>
            <person name="Robert J."/>
            <person name="Fortriede J."/>
            <person name="Burns K."/>
            <person name="Lotay V."/>
            <person name="Karimi K."/>
            <person name="Yasuoka Y."/>
            <person name="Dichmann D.S."/>
            <person name="Flajnik M.F."/>
            <person name="Houston D.W."/>
            <person name="Shendure J."/>
            <person name="DuPasquier L."/>
            <person name="Vize P.D."/>
            <person name="Zorn A.M."/>
            <person name="Ito M."/>
            <person name="Marcotte E.M."/>
            <person name="Wallingford J.B."/>
            <person name="Ito Y."/>
            <person name="Asashima M."/>
            <person name="Ueno N."/>
            <person name="Matsuda Y."/>
            <person name="Veenstra G.J."/>
            <person name="Fujiyama A."/>
            <person name="Harland R.M."/>
            <person name="Taira M."/>
            <person name="Rokhsar D.S."/>
        </authorList>
    </citation>
    <scope>NUCLEOTIDE SEQUENCE [LARGE SCALE GENOMIC DNA]</scope>
    <source>
        <strain evidence="3">J</strain>
    </source>
</reference>
<evidence type="ECO:0000313" key="2">
    <source>
        <dbReference type="EMBL" id="OCT70935.1"/>
    </source>
</evidence>
<sequence length="78" mass="9123">MAERENIENILVGVPDISFLAQAVTFWMERKKTKKKRQNYLILALHRSSSVLSGAVSVVPTIGYRFMVYYFRFFLKAF</sequence>